<sequence>MSDGSYTDESIQAAQQYYETRIDRARQQPEPNELHAINGSHYGRAQIFSPGCISDQFKNCQAAINRGDAKEAASILLAIDGHSLLEAYQKRFPELVGIQKQSQQMTTENDAIDVWKTFNTCYLDLGRYTLKALDQGTYLAFDSKESLYDWLHELVAHIINISESLRYLGYVDCEQGIWQDKIITRYEECFEMLKKMGTTSFSF</sequence>
<dbReference type="EMBL" id="ML736961">
    <property type="protein sequence ID" value="KAE8396874.1"/>
    <property type="molecule type" value="Genomic_DNA"/>
</dbReference>
<dbReference type="GeneID" id="43673277"/>
<organism evidence="1 2">
    <name type="scientific">Aspergillus pseudonomiae</name>
    <dbReference type="NCBI Taxonomy" id="1506151"/>
    <lineage>
        <taxon>Eukaryota</taxon>
        <taxon>Fungi</taxon>
        <taxon>Dikarya</taxon>
        <taxon>Ascomycota</taxon>
        <taxon>Pezizomycotina</taxon>
        <taxon>Eurotiomycetes</taxon>
        <taxon>Eurotiomycetidae</taxon>
        <taxon>Eurotiales</taxon>
        <taxon>Aspergillaceae</taxon>
        <taxon>Aspergillus</taxon>
        <taxon>Aspergillus subgen. Circumdati</taxon>
    </lineage>
</organism>
<dbReference type="RefSeq" id="XP_031934193.1">
    <property type="nucleotide sequence ID" value="XM_032088586.1"/>
</dbReference>
<protein>
    <submittedName>
        <fullName evidence="1">Uncharacterized protein</fullName>
    </submittedName>
</protein>
<gene>
    <name evidence="1" type="ORF">BDV37DRAFT_289908</name>
</gene>
<evidence type="ECO:0000313" key="2">
    <source>
        <dbReference type="Proteomes" id="UP000325579"/>
    </source>
</evidence>
<name>A0A5N7CRW8_9EURO</name>
<dbReference type="OrthoDB" id="4472785at2759"/>
<dbReference type="Proteomes" id="UP000325579">
    <property type="component" value="Unassembled WGS sequence"/>
</dbReference>
<evidence type="ECO:0000313" key="1">
    <source>
        <dbReference type="EMBL" id="KAE8396874.1"/>
    </source>
</evidence>
<keyword evidence="2" id="KW-1185">Reference proteome</keyword>
<reference evidence="1 2" key="1">
    <citation type="submission" date="2019-04" db="EMBL/GenBank/DDBJ databases">
        <authorList>
            <consortium name="DOE Joint Genome Institute"/>
            <person name="Mondo S."/>
            <person name="Kjaerbolling I."/>
            <person name="Vesth T."/>
            <person name="Frisvad J.C."/>
            <person name="Nybo J.L."/>
            <person name="Theobald S."/>
            <person name="Kildgaard S."/>
            <person name="Isbrandt T."/>
            <person name="Kuo A."/>
            <person name="Sato A."/>
            <person name="Lyhne E.K."/>
            <person name="Kogle M.E."/>
            <person name="Wiebenga A."/>
            <person name="Kun R.S."/>
            <person name="Lubbers R.J."/>
            <person name="Makela M.R."/>
            <person name="Barry K."/>
            <person name="Chovatia M."/>
            <person name="Clum A."/>
            <person name="Daum C."/>
            <person name="Haridas S."/>
            <person name="He G."/>
            <person name="LaButti K."/>
            <person name="Lipzen A."/>
            <person name="Riley R."/>
            <person name="Salamov A."/>
            <person name="Simmons B.A."/>
            <person name="Magnuson J.K."/>
            <person name="Henrissat B."/>
            <person name="Mortensen U.H."/>
            <person name="Larsen T.O."/>
            <person name="Devries R.P."/>
            <person name="Grigoriev I.V."/>
            <person name="Machida M."/>
            <person name="Baker S.E."/>
            <person name="Andersen M.R."/>
            <person name="Cantor M.N."/>
            <person name="Hua S.X."/>
        </authorList>
    </citation>
    <scope>NUCLEOTIDE SEQUENCE [LARGE SCALE GENOMIC DNA]</scope>
    <source>
        <strain evidence="1 2">CBS 119388</strain>
    </source>
</reference>
<accession>A0A5N7CRW8</accession>
<proteinExistence type="predicted"/>
<dbReference type="AlphaFoldDB" id="A0A5N7CRW8"/>